<evidence type="ECO:0000313" key="3">
    <source>
        <dbReference type="Proteomes" id="UP000821853"/>
    </source>
</evidence>
<feature type="compositionally biased region" description="Basic and acidic residues" evidence="1">
    <location>
        <begin position="57"/>
        <end position="66"/>
    </location>
</feature>
<dbReference type="EMBL" id="JABSTR010000006">
    <property type="protein sequence ID" value="KAH9372711.1"/>
    <property type="molecule type" value="Genomic_DNA"/>
</dbReference>
<organism evidence="2 3">
    <name type="scientific">Haemaphysalis longicornis</name>
    <name type="common">Bush tick</name>
    <dbReference type="NCBI Taxonomy" id="44386"/>
    <lineage>
        <taxon>Eukaryota</taxon>
        <taxon>Metazoa</taxon>
        <taxon>Ecdysozoa</taxon>
        <taxon>Arthropoda</taxon>
        <taxon>Chelicerata</taxon>
        <taxon>Arachnida</taxon>
        <taxon>Acari</taxon>
        <taxon>Parasitiformes</taxon>
        <taxon>Ixodida</taxon>
        <taxon>Ixodoidea</taxon>
        <taxon>Ixodidae</taxon>
        <taxon>Haemaphysalinae</taxon>
        <taxon>Haemaphysalis</taxon>
    </lineage>
</organism>
<gene>
    <name evidence="2" type="ORF">HPB48_004215</name>
</gene>
<protein>
    <submittedName>
        <fullName evidence="2">Uncharacterized protein</fullName>
    </submittedName>
</protein>
<sequence length="152" mass="17271">MDETSPHAVAPDNSSFVVPSQIPLPDDVDNMDQQFSKAFFCTKEDDEKNTAPWIEVTRRAQRKEENSTTPDAGTTPLKPAMKPTRNATLVSRKPRPPLLPENDYKMVIRPRNGLALSKISLTRLPAAFFPKQSSRGEKRISRSELMRLKTYW</sequence>
<dbReference type="Proteomes" id="UP000821853">
    <property type="component" value="Chromosome 4"/>
</dbReference>
<dbReference type="VEuPathDB" id="VectorBase:HLOH_047317"/>
<comment type="caution">
    <text evidence="2">The sequence shown here is derived from an EMBL/GenBank/DDBJ whole genome shotgun (WGS) entry which is preliminary data.</text>
</comment>
<evidence type="ECO:0000313" key="2">
    <source>
        <dbReference type="EMBL" id="KAH9372711.1"/>
    </source>
</evidence>
<evidence type="ECO:0000256" key="1">
    <source>
        <dbReference type="SAM" id="MobiDB-lite"/>
    </source>
</evidence>
<feature type="region of interest" description="Disordered" evidence="1">
    <location>
        <begin position="57"/>
        <end position="104"/>
    </location>
</feature>
<keyword evidence="3" id="KW-1185">Reference proteome</keyword>
<dbReference type="AlphaFoldDB" id="A0A9J6GD37"/>
<proteinExistence type="predicted"/>
<accession>A0A9J6GD37</accession>
<reference evidence="2 3" key="1">
    <citation type="journal article" date="2020" name="Cell">
        <title>Large-Scale Comparative Analyses of Tick Genomes Elucidate Their Genetic Diversity and Vector Capacities.</title>
        <authorList>
            <consortium name="Tick Genome and Microbiome Consortium (TIGMIC)"/>
            <person name="Jia N."/>
            <person name="Wang J."/>
            <person name="Shi W."/>
            <person name="Du L."/>
            <person name="Sun Y."/>
            <person name="Zhan W."/>
            <person name="Jiang J.F."/>
            <person name="Wang Q."/>
            <person name="Zhang B."/>
            <person name="Ji P."/>
            <person name="Bell-Sakyi L."/>
            <person name="Cui X.M."/>
            <person name="Yuan T.T."/>
            <person name="Jiang B.G."/>
            <person name="Yang W.F."/>
            <person name="Lam T.T."/>
            <person name="Chang Q.C."/>
            <person name="Ding S.J."/>
            <person name="Wang X.J."/>
            <person name="Zhu J.G."/>
            <person name="Ruan X.D."/>
            <person name="Zhao L."/>
            <person name="Wei J.T."/>
            <person name="Ye R.Z."/>
            <person name="Que T.C."/>
            <person name="Du C.H."/>
            <person name="Zhou Y.H."/>
            <person name="Cheng J.X."/>
            <person name="Dai P.F."/>
            <person name="Guo W.B."/>
            <person name="Han X.H."/>
            <person name="Huang E.J."/>
            <person name="Li L.F."/>
            <person name="Wei W."/>
            <person name="Gao Y.C."/>
            <person name="Liu J.Z."/>
            <person name="Shao H.Z."/>
            <person name="Wang X."/>
            <person name="Wang C.C."/>
            <person name="Yang T.C."/>
            <person name="Huo Q.B."/>
            <person name="Li W."/>
            <person name="Chen H.Y."/>
            <person name="Chen S.E."/>
            <person name="Zhou L.G."/>
            <person name="Ni X.B."/>
            <person name="Tian J.H."/>
            <person name="Sheng Y."/>
            <person name="Liu T."/>
            <person name="Pan Y.S."/>
            <person name="Xia L.Y."/>
            <person name="Li J."/>
            <person name="Zhao F."/>
            <person name="Cao W.C."/>
        </authorList>
    </citation>
    <scope>NUCLEOTIDE SEQUENCE [LARGE SCALE GENOMIC DNA]</scope>
    <source>
        <strain evidence="2">HaeL-2018</strain>
    </source>
</reference>
<dbReference type="OrthoDB" id="10614290at2759"/>
<name>A0A9J6GD37_HAELO</name>